<dbReference type="NCBIfam" id="TIGR00278">
    <property type="entry name" value="membrane protein insertion efficiency factor YidD"/>
    <property type="match status" value="1"/>
</dbReference>
<dbReference type="HAMAP" id="MF_00386">
    <property type="entry name" value="UPF0161_YidD"/>
    <property type="match status" value="1"/>
</dbReference>
<gene>
    <name evidence="2" type="primary">yidD</name>
    <name evidence="2" type="ORF">DHf2319_00935</name>
</gene>
<dbReference type="Pfam" id="PF01809">
    <property type="entry name" value="YidD"/>
    <property type="match status" value="1"/>
</dbReference>
<dbReference type="InterPro" id="IPR002696">
    <property type="entry name" value="Membr_insert_effic_factor_YidD"/>
</dbReference>
<accession>A0ABY4AKP9</accession>
<evidence type="ECO:0000256" key="1">
    <source>
        <dbReference type="HAMAP-Rule" id="MF_00386"/>
    </source>
</evidence>
<name>A0ABY4AKP9_9BURK</name>
<dbReference type="SMART" id="SM01234">
    <property type="entry name" value="Haemolytic"/>
    <property type="match status" value="1"/>
</dbReference>
<dbReference type="PANTHER" id="PTHR33383">
    <property type="entry name" value="MEMBRANE PROTEIN INSERTION EFFICIENCY FACTOR-RELATED"/>
    <property type="match status" value="1"/>
</dbReference>
<organism evidence="2 3">
    <name type="scientific">Orrella daihaiensis</name>
    <dbReference type="NCBI Taxonomy" id="2782176"/>
    <lineage>
        <taxon>Bacteria</taxon>
        <taxon>Pseudomonadati</taxon>
        <taxon>Pseudomonadota</taxon>
        <taxon>Betaproteobacteria</taxon>
        <taxon>Burkholderiales</taxon>
        <taxon>Alcaligenaceae</taxon>
        <taxon>Orrella</taxon>
    </lineage>
</organism>
<keyword evidence="3" id="KW-1185">Reference proteome</keyword>
<reference evidence="2 3" key="1">
    <citation type="submission" date="2020-11" db="EMBL/GenBank/DDBJ databases">
        <title>Algicoccus daihaiensis sp.nov., isolated from Daihai Lake in Inner Mongolia.</title>
        <authorList>
            <person name="Kai J."/>
        </authorList>
    </citation>
    <scope>NUCLEOTIDE SEQUENCE [LARGE SCALE GENOMIC DNA]</scope>
    <source>
        <strain evidence="3">f23</strain>
    </source>
</reference>
<sequence>MMRWILIKLVRGYQYFLSPWLGSNCRFNPTCSEYTIQSIKQHGAIKGSWLGIRRIGRCHPWAKGGDDPVPPTSRNKQ</sequence>
<keyword evidence="1" id="KW-0472">Membrane</keyword>
<dbReference type="RefSeq" id="WP_243478942.1">
    <property type="nucleotide sequence ID" value="NZ_CP063982.1"/>
</dbReference>
<comment type="function">
    <text evidence="1">Could be involved in insertion of integral membrane proteins into the membrane.</text>
</comment>
<evidence type="ECO:0000313" key="2">
    <source>
        <dbReference type="EMBL" id="UOD50538.1"/>
    </source>
</evidence>
<keyword evidence="1" id="KW-1003">Cell membrane</keyword>
<dbReference type="Proteomes" id="UP000831607">
    <property type="component" value="Chromosome"/>
</dbReference>
<comment type="subcellular location">
    <subcellularLocation>
        <location evidence="1">Cell membrane</location>
        <topology evidence="1">Peripheral membrane protein</topology>
        <orientation evidence="1">Cytoplasmic side</orientation>
    </subcellularLocation>
</comment>
<comment type="similarity">
    <text evidence="1">Belongs to the UPF0161 family.</text>
</comment>
<dbReference type="PANTHER" id="PTHR33383:SF1">
    <property type="entry name" value="MEMBRANE PROTEIN INSERTION EFFICIENCY FACTOR-RELATED"/>
    <property type="match status" value="1"/>
</dbReference>
<dbReference type="EMBL" id="CP063982">
    <property type="protein sequence ID" value="UOD50538.1"/>
    <property type="molecule type" value="Genomic_DNA"/>
</dbReference>
<protein>
    <recommendedName>
        <fullName evidence="1">Putative membrane protein insertion efficiency factor</fullName>
    </recommendedName>
</protein>
<proteinExistence type="inferred from homology"/>
<evidence type="ECO:0000313" key="3">
    <source>
        <dbReference type="Proteomes" id="UP000831607"/>
    </source>
</evidence>